<organism evidence="2 3">
    <name type="scientific">Halostagnicola kamekurae</name>
    <dbReference type="NCBI Taxonomy" id="619731"/>
    <lineage>
        <taxon>Archaea</taxon>
        <taxon>Methanobacteriati</taxon>
        <taxon>Methanobacteriota</taxon>
        <taxon>Stenosarchaea group</taxon>
        <taxon>Halobacteria</taxon>
        <taxon>Halobacteriales</taxon>
        <taxon>Natrialbaceae</taxon>
        <taxon>Halostagnicola</taxon>
    </lineage>
</organism>
<dbReference type="AlphaFoldDB" id="A0A1I6PGH1"/>
<evidence type="ECO:0000256" key="1">
    <source>
        <dbReference type="SAM" id="MobiDB-lite"/>
    </source>
</evidence>
<feature type="compositionally biased region" description="Basic and acidic residues" evidence="1">
    <location>
        <begin position="29"/>
        <end position="49"/>
    </location>
</feature>
<sequence length="170" mass="17947">MAIPGYDPTDVHEITLEYQDDSPTVLDSSGHEQNGDGRSESGERDDAARNRAHVAVVADRVPDSVSVRESDRPVPADALTEPVELVGFEGVEGLEAIQLTLAYDPAALPPGASPTDVAVGFQTRTGPEQVPSAVDLERTTVTAILTEPPAGETIVAIHAVDDEELVGRIE</sequence>
<evidence type="ECO:0000313" key="3">
    <source>
        <dbReference type="Proteomes" id="UP000199199"/>
    </source>
</evidence>
<keyword evidence="3" id="KW-1185">Reference proteome</keyword>
<protein>
    <submittedName>
        <fullName evidence="2">Uncharacterized protein</fullName>
    </submittedName>
</protein>
<reference evidence="3" key="1">
    <citation type="submission" date="2016-10" db="EMBL/GenBank/DDBJ databases">
        <authorList>
            <person name="Varghese N."/>
            <person name="Submissions S."/>
        </authorList>
    </citation>
    <scope>NUCLEOTIDE SEQUENCE [LARGE SCALE GENOMIC DNA]</scope>
    <source>
        <strain evidence="3">DSM 22427</strain>
    </source>
</reference>
<feature type="region of interest" description="Disordered" evidence="1">
    <location>
        <begin position="19"/>
        <end position="52"/>
    </location>
</feature>
<accession>A0A1I6PGH1</accession>
<gene>
    <name evidence="2" type="ORF">SAMN04488556_0541</name>
</gene>
<evidence type="ECO:0000313" key="2">
    <source>
        <dbReference type="EMBL" id="SFS39321.1"/>
    </source>
</evidence>
<proteinExistence type="predicted"/>
<dbReference type="OrthoDB" id="202149at2157"/>
<name>A0A1I6PGH1_9EURY</name>
<dbReference type="Proteomes" id="UP000199199">
    <property type="component" value="Unassembled WGS sequence"/>
</dbReference>
<dbReference type="RefSeq" id="WP_092901191.1">
    <property type="nucleotide sequence ID" value="NZ_FOZS01000001.1"/>
</dbReference>
<dbReference type="EMBL" id="FOZS01000001">
    <property type="protein sequence ID" value="SFS39321.1"/>
    <property type="molecule type" value="Genomic_DNA"/>
</dbReference>